<dbReference type="PANTHER" id="PTHR12399">
    <property type="entry name" value="EUKARYOTIC TRANSLATION INITIATION FACTOR 3 SUBUNIT 7"/>
    <property type="match status" value="1"/>
</dbReference>
<dbReference type="EMBL" id="JADGJH010000006">
    <property type="protein sequence ID" value="KAJ3143111.1"/>
    <property type="molecule type" value="Genomic_DNA"/>
</dbReference>
<keyword evidence="4" id="KW-0648">Protein biosynthesis</keyword>
<protein>
    <recommendedName>
        <fullName evidence="8">Eukaryotic translation initiation factor 3 subunit D</fullName>
    </recommendedName>
</protein>
<dbReference type="GO" id="GO:0003723">
    <property type="term" value="F:RNA binding"/>
    <property type="evidence" value="ECO:0007669"/>
    <property type="project" value="UniProtKB-KW"/>
</dbReference>
<keyword evidence="3" id="KW-0694">RNA-binding</keyword>
<evidence type="ECO:0008006" key="8">
    <source>
        <dbReference type="Google" id="ProtNLM"/>
    </source>
</evidence>
<comment type="caution">
    <text evidence="6">The sequence shown here is derived from an EMBL/GenBank/DDBJ whole genome shotgun (WGS) entry which is preliminary data.</text>
</comment>
<dbReference type="Pfam" id="PF05091">
    <property type="entry name" value="eIF-3_zeta"/>
    <property type="match status" value="1"/>
</dbReference>
<dbReference type="PANTHER" id="PTHR12399:SF0">
    <property type="entry name" value="EUKARYOTIC TRANSLATION INITIATION FACTOR 3 SUBUNIT D"/>
    <property type="match status" value="1"/>
</dbReference>
<feature type="compositionally biased region" description="Low complexity" evidence="5">
    <location>
        <begin position="82"/>
        <end position="96"/>
    </location>
</feature>
<dbReference type="GO" id="GO:0005852">
    <property type="term" value="C:eukaryotic translation initiation factor 3 complex"/>
    <property type="evidence" value="ECO:0007669"/>
    <property type="project" value="InterPro"/>
</dbReference>
<dbReference type="AlphaFoldDB" id="A0AAD5TAC8"/>
<dbReference type="PIRSF" id="PIRSF016281">
    <property type="entry name" value="EIF-3_zeta"/>
    <property type="match status" value="1"/>
</dbReference>
<sequence length="619" mass="66838">MTVPKRSKSKSPTRAAASEAPPSFLLPSIIDNPAGWGPPAAAEGLEVFLGINQVPYAPFSRFDRLGKVVDWSAPVSHLTEDQPQNQRGNRRNAAANEAVGSGTASAFAFAFSNNELLDEASFSVVDRLPTAAVSGNMRKLTNKNYQGSYGAKRGGGAGPFGGAGGNVAVFANRFKTGANSNRGGYARRGGFNRYNDKVTRLRDASIAVGNDWQVKEEIEFNRLGKLYFEVEDPEDLSVHGKCLFYDKAFDRITTKTEKRLLPNAAANTTIVNPTASADSILTAYADEAEGRVVIASVDVIAAIMCCAKSVYSWDVVITKTGDRIVLDKREGGHFDLQTVNENAMEPPVENDTDSLNTPSFLAQESTQIFQNYSMQILKSDSEAFLLKQESPFSGEAELTGLPLASGIQRYRSWDLGDDIKLIARTTIDAVVEGGPATATAAAGTQNSIIESNLFEDSILSTPVPTENVLLVTTRCLNEFDPRAVGSGGAPDWRSKLDQQRGAVMVSEIKNNGNKLVRWTIESILSGADVMKIGFVSRTNPKDRTKHGVLAGLTVKPVEFAAQMSYSLETGWGVLRAIVDLIYGWGDGKYVMVKDPNKSIMRLYSVPNDFRGAAGADEDA</sequence>
<evidence type="ECO:0000313" key="7">
    <source>
        <dbReference type="Proteomes" id="UP001211907"/>
    </source>
</evidence>
<evidence type="ECO:0000256" key="1">
    <source>
        <dbReference type="ARBA" id="ARBA00022490"/>
    </source>
</evidence>
<evidence type="ECO:0000256" key="5">
    <source>
        <dbReference type="SAM" id="MobiDB-lite"/>
    </source>
</evidence>
<proteinExistence type="predicted"/>
<evidence type="ECO:0000256" key="4">
    <source>
        <dbReference type="ARBA" id="ARBA00022917"/>
    </source>
</evidence>
<dbReference type="GO" id="GO:0003743">
    <property type="term" value="F:translation initiation factor activity"/>
    <property type="evidence" value="ECO:0007669"/>
    <property type="project" value="UniProtKB-KW"/>
</dbReference>
<evidence type="ECO:0000313" key="6">
    <source>
        <dbReference type="EMBL" id="KAJ3143111.1"/>
    </source>
</evidence>
<keyword evidence="1" id="KW-0963">Cytoplasm</keyword>
<evidence type="ECO:0000256" key="3">
    <source>
        <dbReference type="ARBA" id="ARBA00022884"/>
    </source>
</evidence>
<dbReference type="InterPro" id="IPR007783">
    <property type="entry name" value="eIF3d"/>
</dbReference>
<gene>
    <name evidence="6" type="ORF">HK100_010694</name>
</gene>
<evidence type="ECO:0000256" key="2">
    <source>
        <dbReference type="ARBA" id="ARBA00022540"/>
    </source>
</evidence>
<keyword evidence="2" id="KW-0396">Initiation factor</keyword>
<organism evidence="6 7">
    <name type="scientific">Physocladia obscura</name>
    <dbReference type="NCBI Taxonomy" id="109957"/>
    <lineage>
        <taxon>Eukaryota</taxon>
        <taxon>Fungi</taxon>
        <taxon>Fungi incertae sedis</taxon>
        <taxon>Chytridiomycota</taxon>
        <taxon>Chytridiomycota incertae sedis</taxon>
        <taxon>Chytridiomycetes</taxon>
        <taxon>Chytridiales</taxon>
        <taxon>Chytriomycetaceae</taxon>
        <taxon>Physocladia</taxon>
    </lineage>
</organism>
<reference evidence="6" key="1">
    <citation type="submission" date="2020-05" db="EMBL/GenBank/DDBJ databases">
        <title>Phylogenomic resolution of chytrid fungi.</title>
        <authorList>
            <person name="Stajich J.E."/>
            <person name="Amses K."/>
            <person name="Simmons R."/>
            <person name="Seto K."/>
            <person name="Myers J."/>
            <person name="Bonds A."/>
            <person name="Quandt C.A."/>
            <person name="Barry K."/>
            <person name="Liu P."/>
            <person name="Grigoriev I."/>
            <person name="Longcore J.E."/>
            <person name="James T.Y."/>
        </authorList>
    </citation>
    <scope>NUCLEOTIDE SEQUENCE</scope>
    <source>
        <strain evidence="6">JEL0513</strain>
    </source>
</reference>
<dbReference type="Proteomes" id="UP001211907">
    <property type="component" value="Unassembled WGS sequence"/>
</dbReference>
<keyword evidence="7" id="KW-1185">Reference proteome</keyword>
<feature type="region of interest" description="Disordered" evidence="5">
    <location>
        <begin position="76"/>
        <end position="96"/>
    </location>
</feature>
<accession>A0AAD5TAC8</accession>
<name>A0AAD5TAC8_9FUNG</name>